<protein>
    <submittedName>
        <fullName evidence="2">Aminoglycoside phosphotransferase family protein</fullName>
    </submittedName>
</protein>
<accession>A0ABS1MI40</accession>
<dbReference type="RefSeq" id="WP_201958633.1">
    <property type="nucleotide sequence ID" value="NZ_JAERRJ010000028.1"/>
</dbReference>
<dbReference type="EMBL" id="JAERRJ010000028">
    <property type="protein sequence ID" value="MBL1080249.1"/>
    <property type="molecule type" value="Genomic_DNA"/>
</dbReference>
<dbReference type="SUPFAM" id="SSF56112">
    <property type="entry name" value="Protein kinase-like (PK-like)"/>
    <property type="match status" value="1"/>
</dbReference>
<dbReference type="Pfam" id="PF01636">
    <property type="entry name" value="APH"/>
    <property type="match status" value="1"/>
</dbReference>
<reference evidence="2 3" key="1">
    <citation type="submission" date="2021-01" db="EMBL/GenBank/DDBJ databases">
        <title>WGS of actinomycetes isolated from Thailand.</title>
        <authorList>
            <person name="Thawai C."/>
        </authorList>
    </citation>
    <scope>NUCLEOTIDE SEQUENCE [LARGE SCALE GENOMIC DNA]</scope>
    <source>
        <strain evidence="2 3">LPG 2</strain>
    </source>
</reference>
<evidence type="ECO:0000259" key="1">
    <source>
        <dbReference type="Pfam" id="PF01636"/>
    </source>
</evidence>
<proteinExistence type="predicted"/>
<dbReference type="Gene3D" id="3.90.1200.10">
    <property type="match status" value="1"/>
</dbReference>
<keyword evidence="3" id="KW-1185">Reference proteome</keyword>
<evidence type="ECO:0000313" key="3">
    <source>
        <dbReference type="Proteomes" id="UP000602198"/>
    </source>
</evidence>
<dbReference type="InterPro" id="IPR011009">
    <property type="entry name" value="Kinase-like_dom_sf"/>
</dbReference>
<dbReference type="InterPro" id="IPR002575">
    <property type="entry name" value="Aminoglycoside_PTrfase"/>
</dbReference>
<feature type="domain" description="Aminoglycoside phosphotransferase" evidence="1">
    <location>
        <begin position="34"/>
        <end position="249"/>
    </location>
</feature>
<name>A0ABS1MI40_9NOCA</name>
<sequence>MSTPTDSELPGHTALLDICAAFGANPTDARLLHHRSNAVWLLPHDNLIARLAPDTDLRRQRATTAVTVTRWLAGRDQHIALAPAHGQQPLRSHGAVATLWPYRPSTRPNPAALGALVRRLHDQPVPPFPLPRYQPLNRLREALSVDEEREQPALDSSERSWLKERIDAVLGEFATTDFPLGYGLVHGDVHDENAVYDQDSWVLIDWDGCCLGPRELDLVSTLPDHFHQDTDERREFIAAYGRDLMDWPGWTLLRDLTELHSLGSYIRLAPTKPAAEQELHHRIRSLRSGDREAIWHAVA</sequence>
<organism evidence="2 3">
    <name type="scientific">Nocardia acididurans</name>
    <dbReference type="NCBI Taxonomy" id="2802282"/>
    <lineage>
        <taxon>Bacteria</taxon>
        <taxon>Bacillati</taxon>
        <taxon>Actinomycetota</taxon>
        <taxon>Actinomycetes</taxon>
        <taxon>Mycobacteriales</taxon>
        <taxon>Nocardiaceae</taxon>
        <taxon>Nocardia</taxon>
    </lineage>
</organism>
<evidence type="ECO:0000313" key="2">
    <source>
        <dbReference type="EMBL" id="MBL1080249.1"/>
    </source>
</evidence>
<dbReference type="Proteomes" id="UP000602198">
    <property type="component" value="Unassembled WGS sequence"/>
</dbReference>
<comment type="caution">
    <text evidence="2">The sequence shown here is derived from an EMBL/GenBank/DDBJ whole genome shotgun (WGS) entry which is preliminary data.</text>
</comment>
<gene>
    <name evidence="2" type="ORF">JK358_38225</name>
</gene>